<organism evidence="1 2">
    <name type="scientific">Pseudonocardia sulfidoxydans NBRC 16205</name>
    <dbReference type="NCBI Taxonomy" id="1223511"/>
    <lineage>
        <taxon>Bacteria</taxon>
        <taxon>Bacillati</taxon>
        <taxon>Actinomycetota</taxon>
        <taxon>Actinomycetes</taxon>
        <taxon>Pseudonocardiales</taxon>
        <taxon>Pseudonocardiaceae</taxon>
        <taxon>Pseudonocardia</taxon>
    </lineage>
</organism>
<dbReference type="InterPro" id="IPR006756">
    <property type="entry name" value="Phenol_hydroxylase"/>
</dbReference>
<name>A0A511DP18_9PSEU</name>
<evidence type="ECO:0000313" key="2">
    <source>
        <dbReference type="Proteomes" id="UP000321685"/>
    </source>
</evidence>
<gene>
    <name evidence="1" type="ORF">PSU4_37520</name>
</gene>
<accession>A0A511DP18</accession>
<sequence>MAVKALYDYEFPSADRAENFGDDQLVYVHWDGNPLFCSAACFRVPTAMPFGEFVAGVVAPWAASDPDFDASAITRWRLFDQPLQPADDASLADLGVGHKALLHFSV</sequence>
<dbReference type="InterPro" id="IPR043010">
    <property type="entry name" value="Phenol_hydroxylase_sf"/>
</dbReference>
<dbReference type="AlphaFoldDB" id="A0A511DP18"/>
<dbReference type="RefSeq" id="WP_147110056.1">
    <property type="nucleotide sequence ID" value="NZ_BJVJ01000040.1"/>
</dbReference>
<dbReference type="EMBL" id="BJVJ01000040">
    <property type="protein sequence ID" value="GEL24798.1"/>
    <property type="molecule type" value="Genomic_DNA"/>
</dbReference>
<dbReference type="GO" id="GO:0018662">
    <property type="term" value="F:phenol 2-monooxygenase activity"/>
    <property type="evidence" value="ECO:0007669"/>
    <property type="project" value="InterPro"/>
</dbReference>
<evidence type="ECO:0008006" key="3">
    <source>
        <dbReference type="Google" id="ProtNLM"/>
    </source>
</evidence>
<proteinExistence type="predicted"/>
<protein>
    <recommendedName>
        <fullName evidence="3">Phenol hydroxylase</fullName>
    </recommendedName>
</protein>
<dbReference type="Gene3D" id="3.10.20.560">
    <property type="entry name" value="Phenol hydroxylase"/>
    <property type="match status" value="1"/>
</dbReference>
<evidence type="ECO:0000313" key="1">
    <source>
        <dbReference type="EMBL" id="GEL24798.1"/>
    </source>
</evidence>
<keyword evidence="2" id="KW-1185">Reference proteome</keyword>
<dbReference type="Proteomes" id="UP000321685">
    <property type="component" value="Unassembled WGS sequence"/>
</dbReference>
<reference evidence="1 2" key="1">
    <citation type="submission" date="2019-07" db="EMBL/GenBank/DDBJ databases">
        <title>Whole genome shotgun sequence of Pseudonocardia sulfidoxydans NBRC 16205.</title>
        <authorList>
            <person name="Hosoyama A."/>
            <person name="Uohara A."/>
            <person name="Ohji S."/>
            <person name="Ichikawa N."/>
        </authorList>
    </citation>
    <scope>NUCLEOTIDE SEQUENCE [LARGE SCALE GENOMIC DNA]</scope>
    <source>
        <strain evidence="1 2">NBRC 16205</strain>
    </source>
</reference>
<dbReference type="Pfam" id="PF04663">
    <property type="entry name" value="Phenol_monoox"/>
    <property type="match status" value="1"/>
</dbReference>
<dbReference type="OrthoDB" id="9806186at2"/>
<comment type="caution">
    <text evidence="1">The sequence shown here is derived from an EMBL/GenBank/DDBJ whole genome shotgun (WGS) entry which is preliminary data.</text>
</comment>